<name>A0ABP8CXD0_9FLAO</name>
<sequence length="307" mass="34628">MKKNIFFVIAALVAVTSCTLDKTDYEAEISTVVVEHFEYNEVVSINKNNYQIRIEALNGTLYKGYNDIHLTITNTQTNENISTSNVTFLPIITNYNGNNASCPHQYNLNYSTENDYYSGYAVFTSESNELENWEVHISFTDNGETYTVNQDIIVEEQANMNLNMTAFTANDGEQYFIALVAPQKPKIAENELVAGIYKYNQPSNEAGTFPDPSQFSYTEVSNYTLLLDPRMPEPSMGNHSSPNNQDLTQQEGGLYYGTVNYTMTGNWTLNFRLQNPDGDIIKGTEVSTDFTPGIEGERSELHIDILF</sequence>
<accession>A0ABP8CXD0</accession>
<dbReference type="Proteomes" id="UP001501682">
    <property type="component" value="Unassembled WGS sequence"/>
</dbReference>
<dbReference type="EMBL" id="BAABCB010000020">
    <property type="protein sequence ID" value="GAA4244541.1"/>
    <property type="molecule type" value="Genomic_DNA"/>
</dbReference>
<organism evidence="2 3">
    <name type="scientific">Winogradskyella damuponensis</name>
    <dbReference type="NCBI Taxonomy" id="943939"/>
    <lineage>
        <taxon>Bacteria</taxon>
        <taxon>Pseudomonadati</taxon>
        <taxon>Bacteroidota</taxon>
        <taxon>Flavobacteriia</taxon>
        <taxon>Flavobacteriales</taxon>
        <taxon>Flavobacteriaceae</taxon>
        <taxon>Winogradskyella</taxon>
    </lineage>
</organism>
<reference evidence="3" key="1">
    <citation type="journal article" date="2019" name="Int. J. Syst. Evol. Microbiol.">
        <title>The Global Catalogue of Microorganisms (GCM) 10K type strain sequencing project: providing services to taxonomists for standard genome sequencing and annotation.</title>
        <authorList>
            <consortium name="The Broad Institute Genomics Platform"/>
            <consortium name="The Broad Institute Genome Sequencing Center for Infectious Disease"/>
            <person name="Wu L."/>
            <person name="Ma J."/>
        </authorList>
    </citation>
    <scope>NUCLEOTIDE SEQUENCE [LARGE SCALE GENOMIC DNA]</scope>
    <source>
        <strain evidence="3">JCM 17633</strain>
    </source>
</reference>
<evidence type="ECO:0000313" key="3">
    <source>
        <dbReference type="Proteomes" id="UP001501682"/>
    </source>
</evidence>
<keyword evidence="3" id="KW-1185">Reference proteome</keyword>
<evidence type="ECO:0000256" key="1">
    <source>
        <dbReference type="SAM" id="MobiDB-lite"/>
    </source>
</evidence>
<dbReference type="PROSITE" id="PS51257">
    <property type="entry name" value="PROKAR_LIPOPROTEIN"/>
    <property type="match status" value="1"/>
</dbReference>
<protein>
    <recommendedName>
        <fullName evidence="4">YtkA-like domain-containing protein</fullName>
    </recommendedName>
</protein>
<evidence type="ECO:0008006" key="4">
    <source>
        <dbReference type="Google" id="ProtNLM"/>
    </source>
</evidence>
<dbReference type="RefSeq" id="WP_344714851.1">
    <property type="nucleotide sequence ID" value="NZ_BAABCB010000020.1"/>
</dbReference>
<gene>
    <name evidence="2" type="ORF">GCM10022292_23580</name>
</gene>
<feature type="compositionally biased region" description="Polar residues" evidence="1">
    <location>
        <begin position="237"/>
        <end position="250"/>
    </location>
</feature>
<proteinExistence type="predicted"/>
<evidence type="ECO:0000313" key="2">
    <source>
        <dbReference type="EMBL" id="GAA4244541.1"/>
    </source>
</evidence>
<comment type="caution">
    <text evidence="2">The sequence shown here is derived from an EMBL/GenBank/DDBJ whole genome shotgun (WGS) entry which is preliminary data.</text>
</comment>
<feature type="region of interest" description="Disordered" evidence="1">
    <location>
        <begin position="230"/>
        <end position="250"/>
    </location>
</feature>